<evidence type="ECO:0000256" key="4">
    <source>
        <dbReference type="ARBA" id="ARBA00022771"/>
    </source>
</evidence>
<evidence type="ECO:0000256" key="7">
    <source>
        <dbReference type="PROSITE-ProRule" id="PRU00042"/>
    </source>
</evidence>
<dbReference type="PROSITE" id="PS50157">
    <property type="entry name" value="ZINC_FINGER_C2H2_2"/>
    <property type="match status" value="2"/>
</dbReference>
<dbReference type="Pfam" id="PF13912">
    <property type="entry name" value="zf-C2H2_6"/>
    <property type="match status" value="2"/>
</dbReference>
<organism evidence="11 12">
    <name type="scientific">Aedes albopictus</name>
    <name type="common">Asian tiger mosquito</name>
    <name type="synonym">Stegomyia albopicta</name>
    <dbReference type="NCBI Taxonomy" id="7160"/>
    <lineage>
        <taxon>Eukaryota</taxon>
        <taxon>Metazoa</taxon>
        <taxon>Ecdysozoa</taxon>
        <taxon>Arthropoda</taxon>
        <taxon>Hexapoda</taxon>
        <taxon>Insecta</taxon>
        <taxon>Pterygota</taxon>
        <taxon>Neoptera</taxon>
        <taxon>Endopterygota</taxon>
        <taxon>Diptera</taxon>
        <taxon>Nematocera</taxon>
        <taxon>Culicoidea</taxon>
        <taxon>Culicidae</taxon>
        <taxon>Culicinae</taxon>
        <taxon>Aedini</taxon>
        <taxon>Aedes</taxon>
        <taxon>Stegomyia</taxon>
    </lineage>
</organism>
<keyword evidence="4 7" id="KW-0863">Zinc-finger</keyword>
<dbReference type="GeneID" id="109407601"/>
<evidence type="ECO:0000256" key="6">
    <source>
        <dbReference type="ARBA" id="ARBA00023242"/>
    </source>
</evidence>
<reference evidence="12" key="1">
    <citation type="journal article" date="2015" name="Proc. Natl. Acad. Sci. U.S.A.">
        <title>Genome sequence of the Asian Tiger mosquito, Aedes albopictus, reveals insights into its biology, genetics, and evolution.</title>
        <authorList>
            <person name="Chen X.G."/>
            <person name="Jiang X."/>
            <person name="Gu J."/>
            <person name="Xu M."/>
            <person name="Wu Y."/>
            <person name="Deng Y."/>
            <person name="Zhang C."/>
            <person name="Bonizzoni M."/>
            <person name="Dermauw W."/>
            <person name="Vontas J."/>
            <person name="Armbruster P."/>
            <person name="Huang X."/>
            <person name="Yang Y."/>
            <person name="Zhang H."/>
            <person name="He W."/>
            <person name="Peng H."/>
            <person name="Liu Y."/>
            <person name="Wu K."/>
            <person name="Chen J."/>
            <person name="Lirakis M."/>
            <person name="Topalis P."/>
            <person name="Van Leeuwen T."/>
            <person name="Hall A.B."/>
            <person name="Jiang X."/>
            <person name="Thorpe C."/>
            <person name="Mueller R.L."/>
            <person name="Sun C."/>
            <person name="Waterhouse R.M."/>
            <person name="Yan G."/>
            <person name="Tu Z.J."/>
            <person name="Fang X."/>
            <person name="James A.A."/>
        </authorList>
    </citation>
    <scope>NUCLEOTIDE SEQUENCE [LARGE SCALE GENOMIC DNA]</scope>
    <source>
        <strain evidence="12">Foshan</strain>
    </source>
</reference>
<keyword evidence="6" id="KW-0539">Nucleus</keyword>
<feature type="region of interest" description="Disordered" evidence="9">
    <location>
        <begin position="436"/>
        <end position="458"/>
    </location>
</feature>
<keyword evidence="2" id="KW-0479">Metal-binding</keyword>
<keyword evidence="8" id="KW-0175">Coiled coil</keyword>
<dbReference type="RefSeq" id="XP_019536257.2">
    <property type="nucleotide sequence ID" value="XM_019680712.3"/>
</dbReference>
<reference evidence="11" key="2">
    <citation type="submission" date="2025-05" db="UniProtKB">
        <authorList>
            <consortium name="EnsemblMetazoa"/>
        </authorList>
    </citation>
    <scope>IDENTIFICATION</scope>
    <source>
        <strain evidence="11">Foshan</strain>
    </source>
</reference>
<dbReference type="EnsemblMetazoa" id="AALFPA23_021427.R31677">
    <property type="protein sequence ID" value="AALFPA23_021427.P31677"/>
    <property type="gene ID" value="AALFPA23_021427"/>
</dbReference>
<keyword evidence="12" id="KW-1185">Reference proteome</keyword>
<feature type="coiled-coil region" evidence="8">
    <location>
        <begin position="194"/>
        <end position="221"/>
    </location>
</feature>
<dbReference type="PROSITE" id="PS00028">
    <property type="entry name" value="ZINC_FINGER_C2H2_1"/>
    <property type="match status" value="4"/>
</dbReference>
<dbReference type="PANTHER" id="PTHR24406">
    <property type="entry name" value="TRANSCRIPTIONAL REPRESSOR CTCFL-RELATED"/>
    <property type="match status" value="1"/>
</dbReference>
<evidence type="ECO:0000259" key="10">
    <source>
        <dbReference type="PROSITE" id="PS50157"/>
    </source>
</evidence>
<dbReference type="Gene3D" id="3.30.160.60">
    <property type="entry name" value="Classic Zinc Finger"/>
    <property type="match status" value="2"/>
</dbReference>
<comment type="subcellular location">
    <subcellularLocation>
        <location evidence="1">Nucleus</location>
    </subcellularLocation>
</comment>
<accession>A0ABM1ZT59</accession>
<dbReference type="Proteomes" id="UP000069940">
    <property type="component" value="Unassembled WGS sequence"/>
</dbReference>
<dbReference type="InterPro" id="IPR050888">
    <property type="entry name" value="ZnF_C2H2-type_TF"/>
</dbReference>
<evidence type="ECO:0000256" key="3">
    <source>
        <dbReference type="ARBA" id="ARBA00022737"/>
    </source>
</evidence>
<evidence type="ECO:0000256" key="9">
    <source>
        <dbReference type="SAM" id="MobiDB-lite"/>
    </source>
</evidence>
<keyword evidence="5" id="KW-0862">Zinc</keyword>
<evidence type="ECO:0000313" key="11">
    <source>
        <dbReference type="EnsemblMetazoa" id="AALFPA23_021427.P31677"/>
    </source>
</evidence>
<evidence type="ECO:0000256" key="2">
    <source>
        <dbReference type="ARBA" id="ARBA00022723"/>
    </source>
</evidence>
<keyword evidence="3" id="KW-0677">Repeat</keyword>
<feature type="domain" description="C2H2-type" evidence="10">
    <location>
        <begin position="82"/>
        <end position="112"/>
    </location>
</feature>
<sequence>MKCTLCKKSSSKLVTYRLCDCCSERVEHGCREAIFFVSNEQSTAAAAAAAVRKVECDICLEPVLKENLEQHRELCCVSRTVFRCTICDADYQHKTGLWEHLTSHEIHDGTKEEHCQETEVVYDFHKCELCSDQRVYRENLYWNHIHEDHDGFFLKCRYCSENFRSRKRKADHEESCCNSQAKEDDYSGCEIRSSSSHEMDIEREEQDHQSIEKENVISQDNNHVGITDKQLECSLVAPNSCPDCGIKIGKRTVTHRCRVEGTVRDEEIRPSIYTRKQCPNCKREFRKTTTFASHKCKKKSKVGKSGIGIPGNTESGNLQCPHCKRFYVSRKALVFHIRMLHKKAQCTICGLFLANYGLVKTHKLAAHTERIECPQCKKTFTKMTFQNHLNSHKEASHLCPECGVMFKSGQNLQVHLKRFHSPGKVPSMKVYIRKEKSKKRKIGEEVSVSEGAGTEDED</sequence>
<dbReference type="InterPro" id="IPR013087">
    <property type="entry name" value="Znf_C2H2_type"/>
</dbReference>
<dbReference type="SMART" id="SM00355">
    <property type="entry name" value="ZnF_C2H2"/>
    <property type="match status" value="7"/>
</dbReference>
<evidence type="ECO:0000313" key="12">
    <source>
        <dbReference type="Proteomes" id="UP000069940"/>
    </source>
</evidence>
<feature type="domain" description="C2H2-type" evidence="10">
    <location>
        <begin position="397"/>
        <end position="425"/>
    </location>
</feature>
<dbReference type="SUPFAM" id="SSF57667">
    <property type="entry name" value="beta-beta-alpha zinc fingers"/>
    <property type="match status" value="1"/>
</dbReference>
<evidence type="ECO:0000256" key="1">
    <source>
        <dbReference type="ARBA" id="ARBA00004123"/>
    </source>
</evidence>
<protein>
    <recommendedName>
        <fullName evidence="10">C2H2-type domain-containing protein</fullName>
    </recommendedName>
</protein>
<evidence type="ECO:0000256" key="5">
    <source>
        <dbReference type="ARBA" id="ARBA00022833"/>
    </source>
</evidence>
<proteinExistence type="predicted"/>
<evidence type="ECO:0000256" key="8">
    <source>
        <dbReference type="SAM" id="Coils"/>
    </source>
</evidence>
<dbReference type="InterPro" id="IPR036236">
    <property type="entry name" value="Znf_C2H2_sf"/>
</dbReference>
<name>A0ABM1ZT59_AEDAL</name>